<name>A0A7W7FVE6_9PSEU</name>
<dbReference type="PANTHER" id="PTHR33886">
    <property type="entry name" value="UNSATURATED RHAMNOGALACTURONAN HYDROLASE (EUROFUNG)"/>
    <property type="match status" value="1"/>
</dbReference>
<evidence type="ECO:0000313" key="3">
    <source>
        <dbReference type="EMBL" id="MBB4678965.1"/>
    </source>
</evidence>
<dbReference type="EC" id="3.2.1.172" evidence="3"/>
<sequence length="384" mass="42680">MSRGSVLALLLSAALAAGPLAPATAAPATDLSRAVVDSTMRRHSPTTLGGWAYTQGLYLHGQYLVYKRTGDRRYLDYIRAWTDRFVNSAGEMSIRFDNLDAMRAGTLLIVLHAETGDPRYKRAADRIRGAFTSYPRTGDGGMWHNAAPGSTGFVGQLWADGVYMAQPFLAMYGKAYGDETYAYTEALDNLAVYFRHLNAPNGLLFHAYDEQGDTSWSQNPAKRSGEHWARAIGWFGMAAVDLLDILPADHPRRGELIGYARHLAQGFARYQDRDTGRWFQVVDKAADPRNWTETSASAMYTYLLSKGVRQGYLDRRYLVNAQRGYRGVLAKVVLDARGVADVQDIVEGTGVGNAEYYYQRKRITNDPHGLGAFLIMNEQLAHGR</sequence>
<organism evidence="3 4">
    <name type="scientific">Crossiella cryophila</name>
    <dbReference type="NCBI Taxonomy" id="43355"/>
    <lineage>
        <taxon>Bacteria</taxon>
        <taxon>Bacillati</taxon>
        <taxon>Actinomycetota</taxon>
        <taxon>Actinomycetes</taxon>
        <taxon>Pseudonocardiales</taxon>
        <taxon>Pseudonocardiaceae</taxon>
        <taxon>Crossiella</taxon>
    </lineage>
</organism>
<reference evidence="3 4" key="1">
    <citation type="submission" date="2020-08" db="EMBL/GenBank/DDBJ databases">
        <title>Sequencing the genomes of 1000 actinobacteria strains.</title>
        <authorList>
            <person name="Klenk H.-P."/>
        </authorList>
    </citation>
    <scope>NUCLEOTIDE SEQUENCE [LARGE SCALE GENOMIC DNA]</scope>
    <source>
        <strain evidence="3 4">DSM 44230</strain>
    </source>
</reference>
<accession>A0A7W7FVE6</accession>
<keyword evidence="2" id="KW-0732">Signal</keyword>
<dbReference type="InterPro" id="IPR008928">
    <property type="entry name" value="6-hairpin_glycosidase_sf"/>
</dbReference>
<gene>
    <name evidence="3" type="ORF">HNR67_005083</name>
</gene>
<dbReference type="InterPro" id="IPR010905">
    <property type="entry name" value="Glyco_hydro_88"/>
</dbReference>
<keyword evidence="3" id="KW-0326">Glycosidase</keyword>
<feature type="signal peptide" evidence="2">
    <location>
        <begin position="1"/>
        <end position="25"/>
    </location>
</feature>
<dbReference type="AlphaFoldDB" id="A0A7W7FVE6"/>
<dbReference type="Gene3D" id="1.50.10.10">
    <property type="match status" value="1"/>
</dbReference>
<dbReference type="GO" id="GO:0102211">
    <property type="term" value="F:unsaturated rhamnogalacturonyl hydrolase activity"/>
    <property type="evidence" value="ECO:0007669"/>
    <property type="project" value="UniProtKB-EC"/>
</dbReference>
<dbReference type="SUPFAM" id="SSF48208">
    <property type="entry name" value="Six-hairpin glycosidases"/>
    <property type="match status" value="1"/>
</dbReference>
<dbReference type="GO" id="GO:0005975">
    <property type="term" value="P:carbohydrate metabolic process"/>
    <property type="evidence" value="ECO:0007669"/>
    <property type="project" value="InterPro"/>
</dbReference>
<feature type="chain" id="PRO_5030673765" evidence="2">
    <location>
        <begin position="26"/>
        <end position="384"/>
    </location>
</feature>
<evidence type="ECO:0000313" key="4">
    <source>
        <dbReference type="Proteomes" id="UP000533598"/>
    </source>
</evidence>
<dbReference type="InterPro" id="IPR012341">
    <property type="entry name" value="6hp_glycosidase-like_sf"/>
</dbReference>
<dbReference type="PANTHER" id="PTHR33886:SF8">
    <property type="entry name" value="UNSATURATED RHAMNOGALACTURONAN HYDROLASE (EUROFUNG)"/>
    <property type="match status" value="1"/>
</dbReference>
<keyword evidence="1 3" id="KW-0378">Hydrolase</keyword>
<proteinExistence type="predicted"/>
<dbReference type="RefSeq" id="WP_185004767.1">
    <property type="nucleotide sequence ID" value="NZ_BAAAUI010000074.1"/>
</dbReference>
<comment type="caution">
    <text evidence="3">The sequence shown here is derived from an EMBL/GenBank/DDBJ whole genome shotgun (WGS) entry which is preliminary data.</text>
</comment>
<protein>
    <submittedName>
        <fullName evidence="3">Unsaturated rhamnogalacturonyl hydrolase</fullName>
        <ecNumber evidence="3">3.2.1.172</ecNumber>
    </submittedName>
</protein>
<evidence type="ECO:0000256" key="2">
    <source>
        <dbReference type="SAM" id="SignalP"/>
    </source>
</evidence>
<keyword evidence="4" id="KW-1185">Reference proteome</keyword>
<dbReference type="Pfam" id="PF07470">
    <property type="entry name" value="Glyco_hydro_88"/>
    <property type="match status" value="1"/>
</dbReference>
<dbReference type="EMBL" id="JACHMH010000001">
    <property type="protein sequence ID" value="MBB4678965.1"/>
    <property type="molecule type" value="Genomic_DNA"/>
</dbReference>
<dbReference type="Proteomes" id="UP000533598">
    <property type="component" value="Unassembled WGS sequence"/>
</dbReference>
<dbReference type="InterPro" id="IPR052043">
    <property type="entry name" value="PolySaccharide_Degr_Enz"/>
</dbReference>
<evidence type="ECO:0000256" key="1">
    <source>
        <dbReference type="ARBA" id="ARBA00022801"/>
    </source>
</evidence>